<dbReference type="OrthoDB" id="2351791at2759"/>
<evidence type="ECO:0000256" key="6">
    <source>
        <dbReference type="SAM" id="Phobius"/>
    </source>
</evidence>
<dbReference type="PANTHER" id="PTHR23501">
    <property type="entry name" value="MAJOR FACILITATOR SUPERFAMILY"/>
    <property type="match status" value="1"/>
</dbReference>
<keyword evidence="3 6" id="KW-1133">Transmembrane helix</keyword>
<evidence type="ECO:0000256" key="4">
    <source>
        <dbReference type="ARBA" id="ARBA00023136"/>
    </source>
</evidence>
<feature type="transmembrane region" description="Helical" evidence="6">
    <location>
        <begin position="368"/>
        <end position="386"/>
    </location>
</feature>
<proteinExistence type="predicted"/>
<feature type="transmembrane region" description="Helical" evidence="6">
    <location>
        <begin position="302"/>
        <end position="322"/>
    </location>
</feature>
<feature type="transmembrane region" description="Helical" evidence="6">
    <location>
        <begin position="165"/>
        <end position="183"/>
    </location>
</feature>
<reference evidence="8 9" key="1">
    <citation type="submission" date="2016-04" db="EMBL/GenBank/DDBJ databases">
        <title>A degradative enzymes factory behind the ericoid mycorrhizal symbiosis.</title>
        <authorList>
            <consortium name="DOE Joint Genome Institute"/>
            <person name="Martino E."/>
            <person name="Morin E."/>
            <person name="Grelet G."/>
            <person name="Kuo A."/>
            <person name="Kohler A."/>
            <person name="Daghino S."/>
            <person name="Barry K."/>
            <person name="Choi C."/>
            <person name="Cichocki N."/>
            <person name="Clum A."/>
            <person name="Copeland A."/>
            <person name="Hainaut M."/>
            <person name="Haridas S."/>
            <person name="Labutti K."/>
            <person name="Lindquist E."/>
            <person name="Lipzen A."/>
            <person name="Khouja H.-R."/>
            <person name="Murat C."/>
            <person name="Ohm R."/>
            <person name="Olson A."/>
            <person name="Spatafora J."/>
            <person name="Veneault-Fourrey C."/>
            <person name="Henrissat B."/>
            <person name="Grigoriev I."/>
            <person name="Martin F."/>
            <person name="Perotto S."/>
        </authorList>
    </citation>
    <scope>NUCLEOTIDE SEQUENCE [LARGE SCALE GENOMIC DNA]</scope>
    <source>
        <strain evidence="8 9">E</strain>
    </source>
</reference>
<protein>
    <submittedName>
        <fullName evidence="8">MFS general substrate transporter</fullName>
    </submittedName>
</protein>
<dbReference type="PRINTS" id="PR01036">
    <property type="entry name" value="TCRTETB"/>
</dbReference>
<dbReference type="EMBL" id="KZ613856">
    <property type="protein sequence ID" value="PMD55250.1"/>
    <property type="molecule type" value="Genomic_DNA"/>
</dbReference>
<feature type="transmembrane region" description="Helical" evidence="6">
    <location>
        <begin position="506"/>
        <end position="524"/>
    </location>
</feature>
<dbReference type="InterPro" id="IPR011701">
    <property type="entry name" value="MFS"/>
</dbReference>
<evidence type="ECO:0000256" key="2">
    <source>
        <dbReference type="ARBA" id="ARBA00022692"/>
    </source>
</evidence>
<dbReference type="PROSITE" id="PS50850">
    <property type="entry name" value="MFS"/>
    <property type="match status" value="1"/>
</dbReference>
<feature type="compositionally biased region" description="Basic and acidic residues" evidence="5">
    <location>
        <begin position="572"/>
        <end position="583"/>
    </location>
</feature>
<dbReference type="GO" id="GO:0005886">
    <property type="term" value="C:plasma membrane"/>
    <property type="evidence" value="ECO:0007669"/>
    <property type="project" value="TreeGrafter"/>
</dbReference>
<feature type="transmembrane region" description="Helical" evidence="6">
    <location>
        <begin position="233"/>
        <end position="255"/>
    </location>
</feature>
<dbReference type="Gene3D" id="1.20.1720.10">
    <property type="entry name" value="Multidrug resistance protein D"/>
    <property type="match status" value="1"/>
</dbReference>
<evidence type="ECO:0000259" key="7">
    <source>
        <dbReference type="PROSITE" id="PS50850"/>
    </source>
</evidence>
<organism evidence="8 9">
    <name type="scientific">Hyaloscypha bicolor E</name>
    <dbReference type="NCBI Taxonomy" id="1095630"/>
    <lineage>
        <taxon>Eukaryota</taxon>
        <taxon>Fungi</taxon>
        <taxon>Dikarya</taxon>
        <taxon>Ascomycota</taxon>
        <taxon>Pezizomycotina</taxon>
        <taxon>Leotiomycetes</taxon>
        <taxon>Helotiales</taxon>
        <taxon>Hyaloscyphaceae</taxon>
        <taxon>Hyaloscypha</taxon>
        <taxon>Hyaloscypha bicolor</taxon>
    </lineage>
</organism>
<feature type="domain" description="Major facilitator superfamily (MFS) profile" evidence="7">
    <location>
        <begin position="41"/>
        <end position="533"/>
    </location>
</feature>
<dbReference type="Proteomes" id="UP000235371">
    <property type="component" value="Unassembled WGS sequence"/>
</dbReference>
<feature type="transmembrane region" description="Helical" evidence="6">
    <location>
        <begin position="40"/>
        <end position="66"/>
    </location>
</feature>
<feature type="transmembrane region" description="Helical" evidence="6">
    <location>
        <begin position="195"/>
        <end position="213"/>
    </location>
</feature>
<dbReference type="AlphaFoldDB" id="A0A2J6SWU2"/>
<dbReference type="GO" id="GO:0022857">
    <property type="term" value="F:transmembrane transporter activity"/>
    <property type="evidence" value="ECO:0007669"/>
    <property type="project" value="InterPro"/>
</dbReference>
<dbReference type="InParanoid" id="A0A2J6SWU2"/>
<dbReference type="InterPro" id="IPR036259">
    <property type="entry name" value="MFS_trans_sf"/>
</dbReference>
<feature type="transmembrane region" description="Helical" evidence="6">
    <location>
        <begin position="334"/>
        <end position="356"/>
    </location>
</feature>
<feature type="region of interest" description="Disordered" evidence="5">
    <location>
        <begin position="559"/>
        <end position="583"/>
    </location>
</feature>
<dbReference type="InterPro" id="IPR020846">
    <property type="entry name" value="MFS_dom"/>
</dbReference>
<keyword evidence="2 6" id="KW-0812">Transmembrane</keyword>
<dbReference type="Pfam" id="PF07690">
    <property type="entry name" value="MFS_1"/>
    <property type="match status" value="1"/>
</dbReference>
<dbReference type="RefSeq" id="XP_024732154.1">
    <property type="nucleotide sequence ID" value="XM_024870260.1"/>
</dbReference>
<evidence type="ECO:0000256" key="3">
    <source>
        <dbReference type="ARBA" id="ARBA00022989"/>
    </source>
</evidence>
<comment type="subcellular location">
    <subcellularLocation>
        <location evidence="1">Membrane</location>
        <topology evidence="1">Multi-pass membrane protein</topology>
    </subcellularLocation>
</comment>
<dbReference type="Gene3D" id="1.20.1250.20">
    <property type="entry name" value="MFS general substrate transporter like domains"/>
    <property type="match status" value="1"/>
</dbReference>
<feature type="transmembrane region" description="Helical" evidence="6">
    <location>
        <begin position="132"/>
        <end position="153"/>
    </location>
</feature>
<gene>
    <name evidence="8" type="ORF">K444DRAFT_102031</name>
</gene>
<dbReference type="SUPFAM" id="SSF103473">
    <property type="entry name" value="MFS general substrate transporter"/>
    <property type="match status" value="1"/>
</dbReference>
<dbReference type="PANTHER" id="PTHR23501:SF59">
    <property type="entry name" value="MAJOR FACILITATOR SUPERFAMILY (MFS) PROFILE DOMAIN-CONTAINING PROTEIN-RELATED"/>
    <property type="match status" value="1"/>
</dbReference>
<name>A0A2J6SWU2_9HELO</name>
<keyword evidence="9" id="KW-1185">Reference proteome</keyword>
<feature type="transmembrane region" description="Helical" evidence="6">
    <location>
        <begin position="438"/>
        <end position="456"/>
    </location>
</feature>
<feature type="region of interest" description="Disordered" evidence="5">
    <location>
        <begin position="1"/>
        <end position="24"/>
    </location>
</feature>
<keyword evidence="4 6" id="KW-0472">Membrane</keyword>
<feature type="transmembrane region" description="Helical" evidence="6">
    <location>
        <begin position="392"/>
        <end position="417"/>
    </location>
</feature>
<dbReference type="GeneID" id="36578342"/>
<evidence type="ECO:0000313" key="9">
    <source>
        <dbReference type="Proteomes" id="UP000235371"/>
    </source>
</evidence>
<accession>A0A2J6SWU2</accession>
<evidence type="ECO:0000313" key="8">
    <source>
        <dbReference type="EMBL" id="PMD55250.1"/>
    </source>
</evidence>
<evidence type="ECO:0000256" key="1">
    <source>
        <dbReference type="ARBA" id="ARBA00004141"/>
    </source>
</evidence>
<feature type="compositionally biased region" description="Low complexity" evidence="5">
    <location>
        <begin position="1"/>
        <end position="14"/>
    </location>
</feature>
<feature type="transmembrane region" description="Helical" evidence="6">
    <location>
        <begin position="261"/>
        <end position="281"/>
    </location>
</feature>
<evidence type="ECO:0000256" key="5">
    <source>
        <dbReference type="SAM" id="MobiDB-lite"/>
    </source>
</evidence>
<feature type="transmembrane region" description="Helical" evidence="6">
    <location>
        <begin position="78"/>
        <end position="98"/>
    </location>
</feature>
<feature type="transmembrane region" description="Helical" evidence="6">
    <location>
        <begin position="105"/>
        <end position="126"/>
    </location>
</feature>
<sequence length="583" mass="63012">MIQTQETSRSQTSSENDDTMANGPRQVLEGDFKLGTRENVAFSVLLVMSFYAALESTAIGVALPSIAQDIHGSSVQAFWIGTSYLLASAVCQTPFAAFSDTFGRLPVAISTLVLFIAGSIICALAHNVPTILVGRTLQGAGSGGSLSLIEIIITDLVPLRHRGGYFGMNAIAWAIGCAISPLIGGAFTEKATWRWIFWIMLPFAVASLILLPISLRLRPTKGSLVGKVKKVDWIGCFLLMTSATSTLIAVSWGGLMFPWSSYHTLVPLLLGIAGVALFVVWEQYCAKHPLIPTRIFNNRTATTVYWQSLVSGLNMWAVIYYMPLYFQAVKDYSIIISGVAILPILLAVSPSAAITGFTLKKLGSYRKILWVGWTMAVLGVGIMMRLDLNITIPQWIFTTCLPGIGVGILMPVMRLAIQASAKDEDIAHAAAMVMTSRTLGMSLSLAILGVIFQNAFQHKLEASSFSRQTEGLAQNVLGVVEVIKLLPNDSHDKLVLRQVFADSLKLIWATLIAFNAVALISSFFTEELSLDRILNTEQGVDKGPSEVLESGTVKTADVDLKSNGQLTGSDVPKTDSDVEGKLQ</sequence>